<dbReference type="SMART" id="SM00444">
    <property type="entry name" value="GYF"/>
    <property type="match status" value="1"/>
</dbReference>
<protein>
    <recommendedName>
        <fullName evidence="2">GYF domain-containing protein</fullName>
    </recommendedName>
</protein>
<feature type="compositionally biased region" description="Polar residues" evidence="1">
    <location>
        <begin position="822"/>
        <end position="831"/>
    </location>
</feature>
<feature type="region of interest" description="Disordered" evidence="1">
    <location>
        <begin position="867"/>
        <end position="1024"/>
    </location>
</feature>
<dbReference type="InterPro" id="IPR003169">
    <property type="entry name" value="GYF"/>
</dbReference>
<name>A0A1B6CPY8_9HEMI</name>
<feature type="compositionally biased region" description="Basic and acidic residues" evidence="1">
    <location>
        <begin position="244"/>
        <end position="263"/>
    </location>
</feature>
<proteinExistence type="predicted"/>
<feature type="region of interest" description="Disordered" evidence="1">
    <location>
        <begin position="111"/>
        <end position="154"/>
    </location>
</feature>
<feature type="compositionally biased region" description="Polar residues" evidence="1">
    <location>
        <begin position="185"/>
        <end position="196"/>
    </location>
</feature>
<feature type="compositionally biased region" description="Polar residues" evidence="1">
    <location>
        <begin position="444"/>
        <end position="472"/>
    </location>
</feature>
<feature type="compositionally biased region" description="Polar residues" evidence="1">
    <location>
        <begin position="1298"/>
        <end position="1307"/>
    </location>
</feature>
<accession>A0A1B6CPY8</accession>
<feature type="compositionally biased region" description="Polar residues" evidence="1">
    <location>
        <begin position="415"/>
        <end position="429"/>
    </location>
</feature>
<feature type="compositionally biased region" description="Gly residues" evidence="1">
    <location>
        <begin position="133"/>
        <end position="143"/>
    </location>
</feature>
<feature type="non-terminal residue" evidence="3">
    <location>
        <position position="1"/>
    </location>
</feature>
<feature type="compositionally biased region" description="Basic and acidic residues" evidence="1">
    <location>
        <begin position="1283"/>
        <end position="1297"/>
    </location>
</feature>
<feature type="compositionally biased region" description="Low complexity" evidence="1">
    <location>
        <begin position="1002"/>
        <end position="1015"/>
    </location>
</feature>
<reference evidence="3" key="1">
    <citation type="submission" date="2015-12" db="EMBL/GenBank/DDBJ databases">
        <title>De novo transcriptome assembly of four potential Pierce s Disease insect vectors from Arizona vineyards.</title>
        <authorList>
            <person name="Tassone E.E."/>
        </authorList>
    </citation>
    <scope>NUCLEOTIDE SEQUENCE</scope>
</reference>
<feature type="compositionally biased region" description="Polar residues" evidence="1">
    <location>
        <begin position="1179"/>
        <end position="1198"/>
    </location>
</feature>
<dbReference type="PROSITE" id="PS50829">
    <property type="entry name" value="GYF"/>
    <property type="match status" value="1"/>
</dbReference>
<dbReference type="InterPro" id="IPR035445">
    <property type="entry name" value="GYF-like_dom_sf"/>
</dbReference>
<feature type="compositionally biased region" description="Basic and acidic residues" evidence="1">
    <location>
        <begin position="374"/>
        <end position="383"/>
    </location>
</feature>
<dbReference type="PANTHER" id="PTHR14445:SF36">
    <property type="entry name" value="FI03272P-RELATED"/>
    <property type="match status" value="1"/>
</dbReference>
<feature type="region of interest" description="Disordered" evidence="1">
    <location>
        <begin position="1057"/>
        <end position="1081"/>
    </location>
</feature>
<evidence type="ECO:0000313" key="3">
    <source>
        <dbReference type="EMBL" id="JAS15441.1"/>
    </source>
</evidence>
<feature type="compositionally biased region" description="Low complexity" evidence="1">
    <location>
        <begin position="1066"/>
        <end position="1081"/>
    </location>
</feature>
<dbReference type="Pfam" id="PF02213">
    <property type="entry name" value="GYF"/>
    <property type="match status" value="1"/>
</dbReference>
<dbReference type="PANTHER" id="PTHR14445">
    <property type="entry name" value="GRB10 INTERACTING GYF PROTEIN"/>
    <property type="match status" value="1"/>
</dbReference>
<feature type="region of interest" description="Disordered" evidence="1">
    <location>
        <begin position="818"/>
        <end position="849"/>
    </location>
</feature>
<evidence type="ECO:0000256" key="1">
    <source>
        <dbReference type="SAM" id="MobiDB-lite"/>
    </source>
</evidence>
<dbReference type="GO" id="GO:0005829">
    <property type="term" value="C:cytosol"/>
    <property type="evidence" value="ECO:0007669"/>
    <property type="project" value="TreeGrafter"/>
</dbReference>
<feature type="compositionally biased region" description="Polar residues" evidence="1">
    <location>
        <begin position="384"/>
        <end position="402"/>
    </location>
</feature>
<feature type="compositionally biased region" description="Basic and acidic residues" evidence="1">
    <location>
        <begin position="431"/>
        <end position="442"/>
    </location>
</feature>
<feature type="domain" description="GYF" evidence="2">
    <location>
        <begin position="534"/>
        <end position="582"/>
    </location>
</feature>
<feature type="region of interest" description="Disordered" evidence="1">
    <location>
        <begin position="1283"/>
        <end position="1318"/>
    </location>
</feature>
<sequence length="1352" mass="152580">KSCSSVFSDICRQFISLKMTDSLKFGPEWLRNMKSEHGSNTITTTVTAIKMAEFRYGREEMLALFDRSILAPDPLRQIQGLHVDKTQPPLALLQMTEEETRMWNRGINSDAALRSAGPKPGGSITGSSTTGGAIRGPLGGRGGSVDRGRGRGRGAYHYSRGLSFEDSESYSNNSSYSRNMRSFDRTQGQGSTQWSERNGGGLGVDHNDWSGGGLSSSPRKEYSTRSMSDTNWRRHRGSGEDDDGWRSSKHEKWNRSASWRDGDSNWESNRGSSGPTRHWEEGSSNSRKHWDSEDNALPEWATENPSESGGCFDASGAFHGGGVSDEDEDIQNGSRATKENISDKRKPTTNHHKAISEKRDALTDLVNGTSQLERIADRDKSKSDSSGLRQSQSASNIGSSKVTPERKTSVPVHSGTATDLTASNTSTKPASVEKVKEDKKIPESQMSPTNKQQQSPSKAKTFSQPEATQQSVFIQNNEKSEETMLRMQEVADDLIAKLIDYEDKDVPKSAVTSVHQNTPIVPNTIPSATLNSDTDKWFYRDPQGTIQGPFLSSEMAEWYKLGYFSSNLQVRRACDEKYSPLGELIALYGSVPFVSNSSVPPIKANDNMPTVPTMPVPSNQKSIDEALLLQQQYYKRQVLLNQQALFKQLNQPDRISALSPLEQQQLMMQQSTGMDLGLLSGYMLVPQPAQPPQAVPAQPLPTAQNSVMAMIQQLHQQQQQQAQAAANIVPEPTHNPIPQQSIDPVQLIQQIGELQAQSEIQAQLLPQIHQKHLEGQRTMEQFLHLFANANLQKGGGINSQQAPPRPQTVKQVESVWGGTAAPTPTFNQNWSLPAAPPGQLPQSLWGDIPTKGMKTEQEILEEQLRAEEERKKEERRKQEEMQRLKGEEEEKLRKKQEEEELERKRKEEERERRRLKEEEERKKREAAEKKAEQERIKKEEEKKRKEEEKKRKEEQKRKQEEEKRRQEEEKKRQEEEKKKQEEERKRAEQAKRQAEALKRLQEQQQQQVQARAAVKPTVPAWTAPETIAISASLTEIQKTERKQQQQLREQQLIQLLKKQQQESQERNNNNNNKSGSSLNLKWADTKKPQARVKSLAEIQAEEQEQLAKQLEREKAERMAQAKEVPLPVASSIWANPNLTWNTPQNTSSVWGGSTATGGGNSGGGFWDDVTPAVSAKLTKPTNKSKTPNSDAGNNTPNKPINVKNRAKKEEMNVLKLFEQQPKQDEFYNWCSKTLSTMQSSVDIPTFVQFLREIEHPLEIQEYIRIYLGEGKEATDFASQFIERRSRAKTGEPQKRTENTSASTTNHFQEVKGKNKKVKKGKMMRVDNRILGFNVTASQDRFNVGDRDYGENI</sequence>
<evidence type="ECO:0000259" key="2">
    <source>
        <dbReference type="PROSITE" id="PS50829"/>
    </source>
</evidence>
<feature type="compositionally biased region" description="Polar residues" evidence="1">
    <location>
        <begin position="265"/>
        <end position="275"/>
    </location>
</feature>
<feature type="compositionally biased region" description="Low complexity" evidence="1">
    <location>
        <begin position="169"/>
        <end position="180"/>
    </location>
</feature>
<dbReference type="Gene3D" id="3.30.1490.40">
    <property type="match status" value="1"/>
</dbReference>
<feature type="region of interest" description="Disordered" evidence="1">
    <location>
        <begin position="1176"/>
        <end position="1206"/>
    </location>
</feature>
<feature type="region of interest" description="Disordered" evidence="1">
    <location>
        <begin position="166"/>
        <end position="472"/>
    </location>
</feature>
<gene>
    <name evidence="3" type="ORF">g.19117</name>
</gene>
<dbReference type="SUPFAM" id="SSF55277">
    <property type="entry name" value="GYF domain"/>
    <property type="match status" value="1"/>
</dbReference>
<feature type="compositionally biased region" description="Basic and acidic residues" evidence="1">
    <location>
        <begin position="867"/>
        <end position="1001"/>
    </location>
</feature>
<dbReference type="InterPro" id="IPR051640">
    <property type="entry name" value="GRB10-interact_GYF"/>
</dbReference>
<feature type="compositionally biased region" description="Basic and acidic residues" evidence="1">
    <location>
        <begin position="336"/>
        <end position="346"/>
    </location>
</feature>
<dbReference type="EMBL" id="GEDC01021857">
    <property type="protein sequence ID" value="JAS15441.1"/>
    <property type="molecule type" value="Transcribed_RNA"/>
</dbReference>
<feature type="region of interest" description="Disordered" evidence="1">
    <location>
        <begin position="794"/>
        <end position="813"/>
    </location>
</feature>
<organism evidence="3">
    <name type="scientific">Clastoptera arizonana</name>
    <name type="common">Arizona spittle bug</name>
    <dbReference type="NCBI Taxonomy" id="38151"/>
    <lineage>
        <taxon>Eukaryota</taxon>
        <taxon>Metazoa</taxon>
        <taxon>Ecdysozoa</taxon>
        <taxon>Arthropoda</taxon>
        <taxon>Hexapoda</taxon>
        <taxon>Insecta</taxon>
        <taxon>Pterygota</taxon>
        <taxon>Neoptera</taxon>
        <taxon>Paraneoptera</taxon>
        <taxon>Hemiptera</taxon>
        <taxon>Auchenorrhyncha</taxon>
        <taxon>Cercopoidea</taxon>
        <taxon>Clastopteridae</taxon>
        <taxon>Clastoptera</taxon>
    </lineage>
</organism>
<dbReference type="CDD" id="cd00072">
    <property type="entry name" value="GYF"/>
    <property type="match status" value="1"/>
</dbReference>